<name>A0A4D6YH28_9GAMM</name>
<proteinExistence type="predicted"/>
<dbReference type="AlphaFoldDB" id="A0A4D6YH28"/>
<reference evidence="1 2" key="1">
    <citation type="submission" date="2018-12" db="EMBL/GenBank/DDBJ databases">
        <authorList>
            <person name="Chong R.A."/>
        </authorList>
    </citation>
    <scope>NUCLEOTIDE SEQUENCE [LARGE SCALE GENOMIC DNA]</scope>
    <source>
        <strain evidence="1 2">Msa</strain>
    </source>
</reference>
<organism evidence="1 2">
    <name type="scientific">Buchnera aphidicola</name>
    <name type="common">Macrosiphoniella sanborni</name>
    <dbReference type="NCBI Taxonomy" id="1241865"/>
    <lineage>
        <taxon>Bacteria</taxon>
        <taxon>Pseudomonadati</taxon>
        <taxon>Pseudomonadota</taxon>
        <taxon>Gammaproteobacteria</taxon>
        <taxon>Enterobacterales</taxon>
        <taxon>Erwiniaceae</taxon>
        <taxon>Buchnera</taxon>
    </lineage>
</organism>
<gene>
    <name evidence="1" type="ORF">D9V74_00370</name>
</gene>
<protein>
    <submittedName>
        <fullName evidence="1">Uncharacterized protein</fullName>
    </submittedName>
</protein>
<dbReference type="Proteomes" id="UP000298745">
    <property type="component" value="Chromosome"/>
</dbReference>
<dbReference type="EMBL" id="CP034864">
    <property type="protein sequence ID" value="QCI23645.1"/>
    <property type="molecule type" value="Genomic_DNA"/>
</dbReference>
<sequence length="93" mass="11221">MLETVNKIIYEEIIINKDNNFLYPLHNNVLNKYFNESSDDISLQKKKYDDKNIIYSHFYFLLDNLLNIFSKKDVTLTIQNINFVKDKNIKKKK</sequence>
<accession>A0A4D6YH28</accession>
<evidence type="ECO:0000313" key="1">
    <source>
        <dbReference type="EMBL" id="QCI23645.1"/>
    </source>
</evidence>
<evidence type="ECO:0000313" key="2">
    <source>
        <dbReference type="Proteomes" id="UP000298745"/>
    </source>
</evidence>
<dbReference type="RefSeq" id="WP_158362235.1">
    <property type="nucleotide sequence ID" value="NZ_CP034864.1"/>
</dbReference>
<reference evidence="1 2" key="2">
    <citation type="submission" date="2019-05" db="EMBL/GenBank/DDBJ databases">
        <title>Genome evolution of the obligate endosymbiont Buchnera aphidicola.</title>
        <authorList>
            <person name="Moran N.A."/>
        </authorList>
    </citation>
    <scope>NUCLEOTIDE SEQUENCE [LARGE SCALE GENOMIC DNA]</scope>
    <source>
        <strain evidence="1 2">Msa</strain>
    </source>
</reference>